<dbReference type="GO" id="GO:0005125">
    <property type="term" value="F:cytokine activity"/>
    <property type="evidence" value="ECO:0007669"/>
    <property type="project" value="UniProtKB-KW"/>
</dbReference>
<dbReference type="Proteomes" id="UP000228934">
    <property type="component" value="Unassembled WGS sequence"/>
</dbReference>
<dbReference type="FunFam" id="2.30.42.10:FF:000147">
    <property type="entry name" value="Pro-interleukin-16"/>
    <property type="match status" value="1"/>
</dbReference>
<protein>
    <recommendedName>
        <fullName evidence="4">Pro-interleukin-16</fullName>
    </recommendedName>
</protein>
<dbReference type="EMBL" id="KV923195">
    <property type="protein sequence ID" value="PIO41013.1"/>
    <property type="molecule type" value="Genomic_DNA"/>
</dbReference>
<feature type="domain" description="PDZ" evidence="14">
    <location>
        <begin position="91"/>
        <end position="161"/>
    </location>
</feature>
<dbReference type="PROSITE" id="PS50106">
    <property type="entry name" value="PDZ"/>
    <property type="match status" value="2"/>
</dbReference>
<gene>
    <name evidence="15" type="ORF">AB205_0141130</name>
</gene>
<evidence type="ECO:0000256" key="1">
    <source>
        <dbReference type="ARBA" id="ARBA00004123"/>
    </source>
</evidence>
<proteinExistence type="predicted"/>
<evidence type="ECO:0000259" key="14">
    <source>
        <dbReference type="PROSITE" id="PS50106"/>
    </source>
</evidence>
<evidence type="ECO:0000256" key="3">
    <source>
        <dbReference type="ARBA" id="ARBA00004613"/>
    </source>
</evidence>
<dbReference type="GO" id="GO:0050930">
    <property type="term" value="P:induction of positive chemotaxis"/>
    <property type="evidence" value="ECO:0007669"/>
    <property type="project" value="InterPro"/>
</dbReference>
<keyword evidence="9" id="KW-0677">Repeat</keyword>
<dbReference type="AlphaFoldDB" id="A0A2G9SNI2"/>
<dbReference type="OrthoDB" id="42382at2759"/>
<dbReference type="InterPro" id="IPR036034">
    <property type="entry name" value="PDZ_sf"/>
</dbReference>
<evidence type="ECO:0000256" key="2">
    <source>
        <dbReference type="ARBA" id="ARBA00004496"/>
    </source>
</evidence>
<comment type="subcellular location">
    <subcellularLocation>
        <location evidence="2">Cytoplasm</location>
    </subcellularLocation>
    <subcellularLocation>
        <location evidence="1">Nucleus</location>
    </subcellularLocation>
    <subcellularLocation>
        <location evidence="3">Secreted</location>
    </subcellularLocation>
</comment>
<evidence type="ECO:0000256" key="6">
    <source>
        <dbReference type="ARBA" id="ARBA00022500"/>
    </source>
</evidence>
<evidence type="ECO:0000256" key="10">
    <source>
        <dbReference type="ARBA" id="ARBA00023015"/>
    </source>
</evidence>
<keyword evidence="6" id="KW-0145">Chemotaxis</keyword>
<keyword evidence="5" id="KW-0963">Cytoplasm</keyword>
<keyword evidence="10" id="KW-0805">Transcription regulation</keyword>
<reference evidence="16" key="1">
    <citation type="journal article" date="2017" name="Nat. Commun.">
        <title>The North American bullfrog draft genome provides insight into hormonal regulation of long noncoding RNA.</title>
        <authorList>
            <person name="Hammond S.A."/>
            <person name="Warren R.L."/>
            <person name="Vandervalk B.P."/>
            <person name="Kucuk E."/>
            <person name="Khan H."/>
            <person name="Gibb E.A."/>
            <person name="Pandoh P."/>
            <person name="Kirk H."/>
            <person name="Zhao Y."/>
            <person name="Jones M."/>
            <person name="Mungall A.J."/>
            <person name="Coope R."/>
            <person name="Pleasance S."/>
            <person name="Moore R.A."/>
            <person name="Holt R.A."/>
            <person name="Round J.M."/>
            <person name="Ohora S."/>
            <person name="Walle B.V."/>
            <person name="Veldhoen N."/>
            <person name="Helbing C.C."/>
            <person name="Birol I."/>
        </authorList>
    </citation>
    <scope>NUCLEOTIDE SEQUENCE [LARGE SCALE GENOMIC DNA]</scope>
</reference>
<evidence type="ECO:0000256" key="12">
    <source>
        <dbReference type="ARBA" id="ARBA00023242"/>
    </source>
</evidence>
<evidence type="ECO:0000256" key="13">
    <source>
        <dbReference type="ARBA" id="ARBA00024706"/>
    </source>
</evidence>
<name>A0A2G9SNI2_AQUCT</name>
<evidence type="ECO:0000256" key="5">
    <source>
        <dbReference type="ARBA" id="ARBA00022490"/>
    </source>
</evidence>
<sequence length="183" mass="19332">MSPIQEFDDIHVVVLHKEENAGLGFSLAGGLDLENKAITVHRVFPSGLTSQEGTIQKGDKVLSINGKSLKGVTHNEALGILHMDVGGFIMSVTLEKSLAGLGFSLDGGKGSIHGDKPIVINRIFKGVSDKNDAVQPGDELLQLGNISLQGLTRFEAWTAIKTLPSGPVQAVIKRSSNAGLVNQ</sequence>
<dbReference type="Gene3D" id="2.30.42.10">
    <property type="match status" value="2"/>
</dbReference>
<evidence type="ECO:0000256" key="4">
    <source>
        <dbReference type="ARBA" id="ARBA00013973"/>
    </source>
</evidence>
<accession>A0A2G9SNI2</accession>
<evidence type="ECO:0000313" key="16">
    <source>
        <dbReference type="Proteomes" id="UP000228934"/>
    </source>
</evidence>
<evidence type="ECO:0000256" key="8">
    <source>
        <dbReference type="ARBA" id="ARBA00022525"/>
    </source>
</evidence>
<keyword evidence="8" id="KW-0964">Secreted</keyword>
<dbReference type="SUPFAM" id="SSF50156">
    <property type="entry name" value="PDZ domain-like"/>
    <property type="match status" value="2"/>
</dbReference>
<dbReference type="FunFam" id="2.30.42.10:FF:000122">
    <property type="entry name" value="Pro-interleukin-16"/>
    <property type="match status" value="1"/>
</dbReference>
<evidence type="ECO:0000256" key="7">
    <source>
        <dbReference type="ARBA" id="ARBA00022514"/>
    </source>
</evidence>
<dbReference type="InterPro" id="IPR055287">
    <property type="entry name" value="IL-16-like"/>
</dbReference>
<dbReference type="Pfam" id="PF00595">
    <property type="entry name" value="PDZ"/>
    <property type="match status" value="2"/>
</dbReference>
<evidence type="ECO:0000256" key="9">
    <source>
        <dbReference type="ARBA" id="ARBA00022737"/>
    </source>
</evidence>
<dbReference type="GO" id="GO:0005615">
    <property type="term" value="C:extracellular space"/>
    <property type="evidence" value="ECO:0007669"/>
    <property type="project" value="UniProtKB-KW"/>
</dbReference>
<keyword evidence="12" id="KW-0539">Nucleus</keyword>
<evidence type="ECO:0000256" key="11">
    <source>
        <dbReference type="ARBA" id="ARBA00023163"/>
    </source>
</evidence>
<dbReference type="GO" id="GO:0005737">
    <property type="term" value="C:cytoplasm"/>
    <property type="evidence" value="ECO:0007669"/>
    <property type="project" value="UniProtKB-SubCell"/>
</dbReference>
<dbReference type="SMART" id="SM00228">
    <property type="entry name" value="PDZ"/>
    <property type="match status" value="2"/>
</dbReference>
<organism evidence="15 16">
    <name type="scientific">Aquarana catesbeiana</name>
    <name type="common">American bullfrog</name>
    <name type="synonym">Rana catesbeiana</name>
    <dbReference type="NCBI Taxonomy" id="8400"/>
    <lineage>
        <taxon>Eukaryota</taxon>
        <taxon>Metazoa</taxon>
        <taxon>Chordata</taxon>
        <taxon>Craniata</taxon>
        <taxon>Vertebrata</taxon>
        <taxon>Euteleostomi</taxon>
        <taxon>Amphibia</taxon>
        <taxon>Batrachia</taxon>
        <taxon>Anura</taxon>
        <taxon>Neobatrachia</taxon>
        <taxon>Ranoidea</taxon>
        <taxon>Ranidae</taxon>
        <taxon>Aquarana</taxon>
    </lineage>
</organism>
<dbReference type="GO" id="GO:0030595">
    <property type="term" value="P:leukocyte chemotaxis"/>
    <property type="evidence" value="ECO:0007669"/>
    <property type="project" value="TreeGrafter"/>
</dbReference>
<keyword evidence="16" id="KW-1185">Reference proteome</keyword>
<feature type="domain" description="PDZ" evidence="14">
    <location>
        <begin position="12"/>
        <end position="81"/>
    </location>
</feature>
<dbReference type="InterPro" id="IPR001478">
    <property type="entry name" value="PDZ"/>
</dbReference>
<dbReference type="GO" id="GO:0042609">
    <property type="term" value="F:CD4 receptor binding"/>
    <property type="evidence" value="ECO:0007669"/>
    <property type="project" value="TreeGrafter"/>
</dbReference>
<dbReference type="CDD" id="cd06762">
    <property type="entry name" value="PDZ6_PDZD2-PDZ3_hPro-IL-16-like"/>
    <property type="match status" value="1"/>
</dbReference>
<keyword evidence="11" id="KW-0804">Transcription</keyword>
<dbReference type="GO" id="GO:0005634">
    <property type="term" value="C:nucleus"/>
    <property type="evidence" value="ECO:0007669"/>
    <property type="project" value="UniProtKB-SubCell"/>
</dbReference>
<evidence type="ECO:0000313" key="15">
    <source>
        <dbReference type="EMBL" id="PIO41013.1"/>
    </source>
</evidence>
<dbReference type="PANTHER" id="PTHR48484:SF2">
    <property type="entry name" value="PRO-INTERLEUKIN-16"/>
    <property type="match status" value="1"/>
</dbReference>
<keyword evidence="7" id="KW-0202">Cytokine</keyword>
<comment type="function">
    <text evidence="13">Interleukin-16 stimulates a migratory response in CD4+ lymphocytes, monocytes, and eosinophils. Primes CD4+ T-cells for IL-2 and IL-15 responsiveness. Also induces T-lymphocyte expression of interleukin 2 receptor. Ligand for CD4.</text>
</comment>
<dbReference type="PANTHER" id="PTHR48484">
    <property type="entry name" value="PRO-INTERLEUKIN-16"/>
    <property type="match status" value="1"/>
</dbReference>